<dbReference type="Proteomes" id="UP000596049">
    <property type="component" value="Chromosome"/>
</dbReference>
<proteinExistence type="predicted"/>
<evidence type="ECO:0000313" key="2">
    <source>
        <dbReference type="Proteomes" id="UP000596049"/>
    </source>
</evidence>
<keyword evidence="2" id="KW-1185">Reference proteome</keyword>
<sequence>MFYLCESEASATMFYVAKAKRQLQCFICAKAKRQQQNANRNGNQSHVMVAIYKCTHIELNVK</sequence>
<organism evidence="1 2">
    <name type="scientific">Lysinibacillus agricola</name>
    <dbReference type="NCBI Taxonomy" id="2590012"/>
    <lineage>
        <taxon>Bacteria</taxon>
        <taxon>Bacillati</taxon>
        <taxon>Bacillota</taxon>
        <taxon>Bacilli</taxon>
        <taxon>Bacillales</taxon>
        <taxon>Bacillaceae</taxon>
        <taxon>Lysinibacillus</taxon>
    </lineage>
</organism>
<dbReference type="EMBL" id="CP067341">
    <property type="protein sequence ID" value="QQP13078.1"/>
    <property type="molecule type" value="Genomic_DNA"/>
</dbReference>
<dbReference type="RefSeq" id="WP_053595416.1">
    <property type="nucleotide sequence ID" value="NZ_CP067341.1"/>
</dbReference>
<protein>
    <submittedName>
        <fullName evidence="1">Uncharacterized protein</fullName>
    </submittedName>
</protein>
<reference evidence="1 2" key="1">
    <citation type="submission" date="2020-01" db="EMBL/GenBank/DDBJ databases">
        <authorList>
            <person name="Liu G."/>
            <person name="Liu B."/>
        </authorList>
    </citation>
    <scope>NUCLEOTIDE SEQUENCE [LARGE SCALE GENOMIC DNA]</scope>
    <source>
        <strain evidence="1 2">FJAT-51161</strain>
    </source>
</reference>
<gene>
    <name evidence="1" type="ORF">FJQ98_03105</name>
</gene>
<name>A0ABX7ASX7_9BACI</name>
<evidence type="ECO:0000313" key="1">
    <source>
        <dbReference type="EMBL" id="QQP13078.1"/>
    </source>
</evidence>
<accession>A0ABX7ASX7</accession>